<evidence type="ECO:0000313" key="10">
    <source>
        <dbReference type="EMBL" id="KAJ3621773.1"/>
    </source>
</evidence>
<organism evidence="10 11">
    <name type="scientific">Zophobas morio</name>
    <dbReference type="NCBI Taxonomy" id="2755281"/>
    <lineage>
        <taxon>Eukaryota</taxon>
        <taxon>Metazoa</taxon>
        <taxon>Ecdysozoa</taxon>
        <taxon>Arthropoda</taxon>
        <taxon>Hexapoda</taxon>
        <taxon>Insecta</taxon>
        <taxon>Pterygota</taxon>
        <taxon>Neoptera</taxon>
        <taxon>Endopterygota</taxon>
        <taxon>Coleoptera</taxon>
        <taxon>Polyphaga</taxon>
        <taxon>Cucujiformia</taxon>
        <taxon>Tenebrionidae</taxon>
        <taxon>Zophobas</taxon>
    </lineage>
</organism>
<keyword evidence="6 9" id="KW-0539">Nucleus</keyword>
<dbReference type="EC" id="3.1.3.16" evidence="9"/>
<evidence type="ECO:0000256" key="5">
    <source>
        <dbReference type="ARBA" id="ARBA00022912"/>
    </source>
</evidence>
<comment type="catalytic activity">
    <reaction evidence="8 9">
        <text>O-phospho-L-threonyl-[protein] + H2O = L-threonyl-[protein] + phosphate</text>
        <dbReference type="Rhea" id="RHEA:47004"/>
        <dbReference type="Rhea" id="RHEA-COMP:11060"/>
        <dbReference type="Rhea" id="RHEA-COMP:11605"/>
        <dbReference type="ChEBI" id="CHEBI:15377"/>
        <dbReference type="ChEBI" id="CHEBI:30013"/>
        <dbReference type="ChEBI" id="CHEBI:43474"/>
        <dbReference type="ChEBI" id="CHEBI:61977"/>
        <dbReference type="EC" id="3.1.3.16"/>
    </reaction>
</comment>
<comment type="catalytic activity">
    <reaction evidence="7 9">
        <text>O-phospho-L-seryl-[protein] + H2O = L-seryl-[protein] + phosphate</text>
        <dbReference type="Rhea" id="RHEA:20629"/>
        <dbReference type="Rhea" id="RHEA-COMP:9863"/>
        <dbReference type="Rhea" id="RHEA-COMP:11604"/>
        <dbReference type="ChEBI" id="CHEBI:15377"/>
        <dbReference type="ChEBI" id="CHEBI:29999"/>
        <dbReference type="ChEBI" id="CHEBI:43474"/>
        <dbReference type="ChEBI" id="CHEBI:83421"/>
        <dbReference type="EC" id="3.1.3.16"/>
    </reaction>
</comment>
<evidence type="ECO:0000256" key="8">
    <source>
        <dbReference type="ARBA" id="ARBA00048336"/>
    </source>
</evidence>
<keyword evidence="5 9" id="KW-0904">Protein phosphatase</keyword>
<keyword evidence="3 9" id="KW-0507">mRNA processing</keyword>
<name>A0AA38M0U4_9CUCU</name>
<evidence type="ECO:0000256" key="1">
    <source>
        <dbReference type="ARBA" id="ARBA00004123"/>
    </source>
</evidence>
<evidence type="ECO:0000256" key="9">
    <source>
        <dbReference type="RuleBase" id="RU369031"/>
    </source>
</evidence>
<dbReference type="InterPro" id="IPR006811">
    <property type="entry name" value="RNA_pol_II_suA"/>
</dbReference>
<keyword evidence="4 9" id="KW-0378">Hydrolase</keyword>
<dbReference type="GO" id="GO:0008420">
    <property type="term" value="F:RNA polymerase II CTD heptapeptide repeat phosphatase activity"/>
    <property type="evidence" value="ECO:0007669"/>
    <property type="project" value="UniProtKB-ARBA"/>
</dbReference>
<dbReference type="GO" id="GO:0031124">
    <property type="term" value="P:mRNA 3'-end processing"/>
    <property type="evidence" value="ECO:0007669"/>
    <property type="project" value="UniProtKB-ARBA"/>
</dbReference>
<accession>A0AA38M0U4</accession>
<dbReference type="Proteomes" id="UP001168821">
    <property type="component" value="Unassembled WGS sequence"/>
</dbReference>
<comment type="subcellular location">
    <subcellularLocation>
        <location evidence="1 9">Nucleus</location>
    </subcellularLocation>
</comment>
<dbReference type="PANTHER" id="PTHR20383">
    <property type="entry name" value="RNA POLYMERASE II SUBUNIT A C-TERMINAL DOMAIN PHOSPHATASE"/>
    <property type="match status" value="1"/>
</dbReference>
<dbReference type="AlphaFoldDB" id="A0AA38M0U4"/>
<comment type="similarity">
    <text evidence="2 9">Belongs to the SSU72 phosphatase family.</text>
</comment>
<evidence type="ECO:0000256" key="6">
    <source>
        <dbReference type="ARBA" id="ARBA00023242"/>
    </source>
</evidence>
<gene>
    <name evidence="10" type="ORF">Zmor_004526</name>
</gene>
<dbReference type="GO" id="GO:0005634">
    <property type="term" value="C:nucleus"/>
    <property type="evidence" value="ECO:0007669"/>
    <property type="project" value="UniProtKB-SubCell"/>
</dbReference>
<evidence type="ECO:0000256" key="7">
    <source>
        <dbReference type="ARBA" id="ARBA00047761"/>
    </source>
</evidence>
<sequence>MPKYRFAVVCSSNQNRSMDAHSTLRKHGYNVESFGSGVCVKLPGKSIDKPVIYEFGTPYSLMYNELVNTDKNLYQTNGVLNMLERNMKIKDHPERFQTTNLQFDVIITCEERVFDQVIQAIDEWQTDHLEIVHIVNVDIKDNFHDAFKGSQHILELCQMIEKTDDLDGNMESILKKFAQTRKRKILHSVAFY</sequence>
<reference evidence="10" key="1">
    <citation type="journal article" date="2023" name="G3 (Bethesda)">
        <title>Whole genome assemblies of Zophobas morio and Tenebrio molitor.</title>
        <authorList>
            <person name="Kaur S."/>
            <person name="Stinson S.A."/>
            <person name="diCenzo G.C."/>
        </authorList>
    </citation>
    <scope>NUCLEOTIDE SEQUENCE</scope>
    <source>
        <strain evidence="10">QUZm001</strain>
    </source>
</reference>
<dbReference type="EMBL" id="JALNTZ010001987">
    <property type="protein sequence ID" value="KAJ3621773.1"/>
    <property type="molecule type" value="Genomic_DNA"/>
</dbReference>
<dbReference type="FunFam" id="3.40.50.2300:FF:000039">
    <property type="entry name" value="RNA polymerase II subunit A C-terminal domain phosphatase"/>
    <property type="match status" value="1"/>
</dbReference>
<evidence type="ECO:0000256" key="3">
    <source>
        <dbReference type="ARBA" id="ARBA00022664"/>
    </source>
</evidence>
<comment type="caution">
    <text evidence="10">The sequence shown here is derived from an EMBL/GenBank/DDBJ whole genome shotgun (WGS) entry which is preliminary data.</text>
</comment>
<protein>
    <recommendedName>
        <fullName evidence="9">RNA polymerase II subunit A C-terminal domain phosphatase SSU72</fullName>
        <shortName evidence="9">CTD phosphatase SSU72</shortName>
        <ecNumber evidence="9">3.1.3.16</ecNumber>
    </recommendedName>
</protein>
<evidence type="ECO:0000256" key="4">
    <source>
        <dbReference type="ARBA" id="ARBA00022801"/>
    </source>
</evidence>
<proteinExistence type="inferred from homology"/>
<keyword evidence="11" id="KW-1185">Reference proteome</keyword>
<dbReference type="Pfam" id="PF04722">
    <property type="entry name" value="Ssu72"/>
    <property type="match status" value="1"/>
</dbReference>
<evidence type="ECO:0000313" key="11">
    <source>
        <dbReference type="Proteomes" id="UP001168821"/>
    </source>
</evidence>
<evidence type="ECO:0000256" key="2">
    <source>
        <dbReference type="ARBA" id="ARBA00008978"/>
    </source>
</evidence>
<comment type="function">
    <text evidence="9">Protein phosphatase that catalyzes the dephosphorylation of the C-terminal domain of RNA polymerase II. Plays a role in RNA processing and termination.</text>
</comment>
<dbReference type="Gene3D" id="3.40.50.2300">
    <property type="match status" value="2"/>
</dbReference>